<dbReference type="Pfam" id="PF00078">
    <property type="entry name" value="RVT_1"/>
    <property type="match status" value="1"/>
</dbReference>
<dbReference type="CDD" id="cd01651">
    <property type="entry name" value="RT_G2_intron"/>
    <property type="match status" value="1"/>
</dbReference>
<dbReference type="InterPro" id="IPR024937">
    <property type="entry name" value="Domain_X"/>
</dbReference>
<dbReference type="InterPro" id="IPR049030">
    <property type="entry name" value="AI2M-like_HNH"/>
</dbReference>
<evidence type="ECO:0000313" key="2">
    <source>
        <dbReference type="EMBL" id="GHE74040.1"/>
    </source>
</evidence>
<feature type="domain" description="Reverse transcriptase" evidence="1">
    <location>
        <begin position="68"/>
        <end position="353"/>
    </location>
</feature>
<dbReference type="InterPro" id="IPR043502">
    <property type="entry name" value="DNA/RNA_pol_sf"/>
</dbReference>
<evidence type="ECO:0000259" key="1">
    <source>
        <dbReference type="PROSITE" id="PS50878"/>
    </source>
</evidence>
<reference evidence="2" key="1">
    <citation type="journal article" date="2014" name="Int. J. Syst. Evol. Microbiol.">
        <title>Complete genome sequence of Corynebacterium casei LMG S-19264T (=DSM 44701T), isolated from a smear-ripened cheese.</title>
        <authorList>
            <consortium name="US DOE Joint Genome Institute (JGI-PGF)"/>
            <person name="Walter F."/>
            <person name="Albersmeier A."/>
            <person name="Kalinowski J."/>
            <person name="Ruckert C."/>
        </authorList>
    </citation>
    <scope>NUCLEOTIDE SEQUENCE</scope>
    <source>
        <strain evidence="2">CGMCC 4.7403</strain>
    </source>
</reference>
<dbReference type="RefSeq" id="WP_189788806.1">
    <property type="nucleotide sequence ID" value="NZ_BNAT01000118.1"/>
</dbReference>
<organism evidence="2 3">
    <name type="scientific">Streptomyces capitiformicae</name>
    <dbReference type="NCBI Taxonomy" id="2014920"/>
    <lineage>
        <taxon>Bacteria</taxon>
        <taxon>Bacillati</taxon>
        <taxon>Actinomycetota</taxon>
        <taxon>Actinomycetes</taxon>
        <taxon>Kitasatosporales</taxon>
        <taxon>Streptomycetaceae</taxon>
        <taxon>Streptomyces</taxon>
    </lineage>
</organism>
<comment type="caution">
    <text evidence="2">The sequence shown here is derived from an EMBL/GenBank/DDBJ whole genome shotgun (WGS) entry which is preliminary data.</text>
</comment>
<dbReference type="AlphaFoldDB" id="A0A918ZXZ2"/>
<reference evidence="2" key="2">
    <citation type="submission" date="2020-09" db="EMBL/GenBank/DDBJ databases">
        <authorList>
            <person name="Sun Q."/>
            <person name="Zhou Y."/>
        </authorList>
    </citation>
    <scope>NUCLEOTIDE SEQUENCE</scope>
    <source>
        <strain evidence="2">CGMCC 4.7403</strain>
    </source>
</reference>
<proteinExistence type="predicted"/>
<keyword evidence="3" id="KW-1185">Reference proteome</keyword>
<gene>
    <name evidence="2" type="ORF">GCM10017771_97520</name>
</gene>
<dbReference type="Proteomes" id="UP000603227">
    <property type="component" value="Unassembled WGS sequence"/>
</dbReference>
<dbReference type="InterPro" id="IPR000477">
    <property type="entry name" value="RT_dom"/>
</dbReference>
<dbReference type="Pfam" id="PF21368">
    <property type="entry name" value="AI2M-like_HNH"/>
    <property type="match status" value="1"/>
</dbReference>
<dbReference type="EMBL" id="BNAT01000118">
    <property type="protein sequence ID" value="GHE74040.1"/>
    <property type="molecule type" value="Genomic_DNA"/>
</dbReference>
<evidence type="ECO:0000313" key="3">
    <source>
        <dbReference type="Proteomes" id="UP000603227"/>
    </source>
</evidence>
<sequence>MQSADTVLGVLSDRGRRGLSLERLYRQLFSEQLFLMAYGRIYANGGAMTSGVDGETPDGMSLGRIREIIGLLKAERYRFSPVRRVHIPKKNGSLRPLGLPTWSDKLVGEVVRLLLEAYYEPQFSSRSHGFRPGRGCHTALDEIASTWTGTTWFIEGDIADCFGSLDHEVMLAILAERIHDGRFLALVSDMLRAGYMEDWIWHATYSGAPQGGVVSPILSNIYLDRLDRFVEEELAPAFTRGATRRGNREHVNVTATIGYWRRRGDRAKVRSLRKIQQSIPSIDVNDPGYRRLRYVRYADDHLLGFVGPKAEAEEIKDKLAVFLHDELKLRLSAEKTLITHARTHKARFLGYDIWTKHNDTWRTKGRRVLNGSIALGIPPETVNTRCRAYQRGQGKPLIRNDLIRTSDHNIVATFGMEYRGYVQYFQMAGNINWLNKLRQYMERSMFSTLAAKHRRPPWVMRNRLKSTVDTPFGKRRCFEAVQRAPSGAVFTARFGGIPLRRRTHARPIIDGAWPTRKGRQLTARLTAGICELCESHDGITVHHVRRLSDLNRYSSTAAPRWVEAMRTRRRKTLIVCDRCHAEIHQQPIAQ</sequence>
<accession>A0A918ZXZ2</accession>
<name>A0A918ZXZ2_9ACTN</name>
<dbReference type="GO" id="GO:0006397">
    <property type="term" value="P:mRNA processing"/>
    <property type="evidence" value="ECO:0007669"/>
    <property type="project" value="InterPro"/>
</dbReference>
<dbReference type="SUPFAM" id="SSF56672">
    <property type="entry name" value="DNA/RNA polymerases"/>
    <property type="match status" value="1"/>
</dbReference>
<protein>
    <submittedName>
        <fullName evidence="2">Maturase</fullName>
    </submittedName>
</protein>
<dbReference type="Pfam" id="PF01348">
    <property type="entry name" value="Intron_maturas2"/>
    <property type="match status" value="1"/>
</dbReference>
<dbReference type="PANTHER" id="PTHR34047">
    <property type="entry name" value="NUCLEAR INTRON MATURASE 1, MITOCHONDRIAL-RELATED"/>
    <property type="match status" value="1"/>
</dbReference>
<dbReference type="InterPro" id="IPR051083">
    <property type="entry name" value="GrpII_Intron_Splice-Mob/Def"/>
</dbReference>
<dbReference type="PANTHER" id="PTHR34047:SF8">
    <property type="entry name" value="PROTEIN YKFC"/>
    <property type="match status" value="1"/>
</dbReference>
<dbReference type="PROSITE" id="PS50878">
    <property type="entry name" value="RT_POL"/>
    <property type="match status" value="1"/>
</dbReference>